<dbReference type="EMBL" id="ADAD01000195">
    <property type="protein sequence ID" value="EEY33971.1"/>
    <property type="molecule type" value="Genomic_DNA"/>
</dbReference>
<organism evidence="1 2">
    <name type="scientific">Pseudoleptotrichia goodfellowii F0264</name>
    <dbReference type="NCBI Taxonomy" id="596323"/>
    <lineage>
        <taxon>Bacteria</taxon>
        <taxon>Fusobacteriati</taxon>
        <taxon>Fusobacteriota</taxon>
        <taxon>Fusobacteriia</taxon>
        <taxon>Fusobacteriales</taxon>
        <taxon>Leptotrichiaceae</taxon>
        <taxon>Pseudoleptotrichia</taxon>
    </lineage>
</organism>
<comment type="caution">
    <text evidence="1">The sequence shown here is derived from an EMBL/GenBank/DDBJ whole genome shotgun (WGS) entry which is preliminary data.</text>
</comment>
<evidence type="ECO:0000313" key="1">
    <source>
        <dbReference type="EMBL" id="EEY33971.1"/>
    </source>
</evidence>
<name>D0GPN0_9FUSO</name>
<accession>D0GPN0</accession>
<proteinExistence type="predicted"/>
<dbReference type="AlphaFoldDB" id="D0GPN0"/>
<sequence length="43" mass="5182">MKQNFDSLKRKFKKHLEKLEMELSDNPEALKKIKISRLKLPLD</sequence>
<gene>
    <name evidence="1" type="ORF">HMPREF0554_0064</name>
</gene>
<reference evidence="1 2" key="1">
    <citation type="submission" date="2009-10" db="EMBL/GenBank/DDBJ databases">
        <authorList>
            <person name="Harkins D.M."/>
            <person name="Madupu R."/>
            <person name="Durkin A.S."/>
            <person name="Torralba M."/>
            <person name="Methe B."/>
            <person name="Sutton G.G."/>
            <person name="Strausberg R.L."/>
            <person name="Nelson K.E."/>
        </authorList>
    </citation>
    <scope>NUCLEOTIDE SEQUENCE [LARGE SCALE GENOMIC DNA]</scope>
    <source>
        <strain evidence="1 2">F0264</strain>
    </source>
</reference>
<keyword evidence="2" id="KW-1185">Reference proteome</keyword>
<evidence type="ECO:0000313" key="2">
    <source>
        <dbReference type="Proteomes" id="UP000004226"/>
    </source>
</evidence>
<dbReference type="Proteomes" id="UP000004226">
    <property type="component" value="Unassembled WGS sequence"/>
</dbReference>
<protein>
    <submittedName>
        <fullName evidence="1">Uncharacterized protein</fullName>
    </submittedName>
</protein>